<dbReference type="SUPFAM" id="SSF63446">
    <property type="entry name" value="Type I dockerin domain"/>
    <property type="match status" value="1"/>
</dbReference>
<feature type="domain" description="Dockerin" evidence="1">
    <location>
        <begin position="18"/>
        <end position="85"/>
    </location>
</feature>
<dbReference type="AlphaFoldDB" id="A0A382RX24"/>
<dbReference type="InterPro" id="IPR016134">
    <property type="entry name" value="Dockerin_dom"/>
</dbReference>
<name>A0A382RX24_9ZZZZ</name>
<dbReference type="GO" id="GO:0004553">
    <property type="term" value="F:hydrolase activity, hydrolyzing O-glycosyl compounds"/>
    <property type="evidence" value="ECO:0007669"/>
    <property type="project" value="InterPro"/>
</dbReference>
<proteinExistence type="predicted"/>
<dbReference type="InterPro" id="IPR036439">
    <property type="entry name" value="Dockerin_dom_sf"/>
</dbReference>
<evidence type="ECO:0000259" key="1">
    <source>
        <dbReference type="PROSITE" id="PS51766"/>
    </source>
</evidence>
<dbReference type="Pfam" id="PF00404">
    <property type="entry name" value="Dockerin_1"/>
    <property type="match status" value="1"/>
</dbReference>
<accession>A0A382RX24</accession>
<dbReference type="PROSITE" id="PS51766">
    <property type="entry name" value="DOCKERIN"/>
    <property type="match status" value="1"/>
</dbReference>
<reference evidence="2" key="1">
    <citation type="submission" date="2018-05" db="EMBL/GenBank/DDBJ databases">
        <authorList>
            <person name="Lanie J.A."/>
            <person name="Ng W.-L."/>
            <person name="Kazmierczak K.M."/>
            <person name="Andrzejewski T.M."/>
            <person name="Davidsen T.M."/>
            <person name="Wayne K.J."/>
            <person name="Tettelin H."/>
            <person name="Glass J.I."/>
            <person name="Rusch D."/>
            <person name="Podicherti R."/>
            <person name="Tsui H.-C.T."/>
            <person name="Winkler M.E."/>
        </authorList>
    </citation>
    <scope>NUCLEOTIDE SEQUENCE</scope>
</reference>
<sequence length="106" mass="11319">YEEDAEGEAAGVANPHDASFIRGDVNEDKVIDISDSVAVISYLFLGEARPYCMDSADANDDGNVDISDTLRILSHLFNGGGALPQPFPSPGFDSTVDNLFCDETAF</sequence>
<gene>
    <name evidence="2" type="ORF">METZ01_LOCUS355093</name>
</gene>
<evidence type="ECO:0000313" key="2">
    <source>
        <dbReference type="EMBL" id="SVD02239.1"/>
    </source>
</evidence>
<dbReference type="InterPro" id="IPR002105">
    <property type="entry name" value="Dockerin_1_rpt"/>
</dbReference>
<feature type="non-terminal residue" evidence="2">
    <location>
        <position position="1"/>
    </location>
</feature>
<dbReference type="EMBL" id="UINC01124829">
    <property type="protein sequence ID" value="SVD02239.1"/>
    <property type="molecule type" value="Genomic_DNA"/>
</dbReference>
<protein>
    <recommendedName>
        <fullName evidence="1">Dockerin domain-containing protein</fullName>
    </recommendedName>
</protein>
<dbReference type="GO" id="GO:0000272">
    <property type="term" value="P:polysaccharide catabolic process"/>
    <property type="evidence" value="ECO:0007669"/>
    <property type="project" value="InterPro"/>
</dbReference>
<dbReference type="Gene3D" id="1.10.1330.10">
    <property type="entry name" value="Dockerin domain"/>
    <property type="match status" value="1"/>
</dbReference>
<organism evidence="2">
    <name type="scientific">marine metagenome</name>
    <dbReference type="NCBI Taxonomy" id="408172"/>
    <lineage>
        <taxon>unclassified sequences</taxon>
        <taxon>metagenomes</taxon>
        <taxon>ecological metagenomes</taxon>
    </lineage>
</organism>